<dbReference type="PANTHER" id="PTHR43736:SF1">
    <property type="entry name" value="DIHYDRONEOPTERIN TRIPHOSPHATE DIPHOSPHATASE"/>
    <property type="match status" value="1"/>
</dbReference>
<dbReference type="InterPro" id="IPR020476">
    <property type="entry name" value="Nudix_hydrolase"/>
</dbReference>
<gene>
    <name evidence="3" type="ORF">HGB41_23120</name>
</gene>
<reference evidence="3 4" key="1">
    <citation type="submission" date="2020-04" db="EMBL/GenBank/DDBJ databases">
        <title>Massilia sp. nov., a cold adapted bacteria isolated from Arctic soil.</title>
        <authorList>
            <person name="Son J."/>
            <person name="Ka J.-O."/>
        </authorList>
    </citation>
    <scope>NUCLEOTIDE SEQUENCE [LARGE SCALE GENOMIC DNA]</scope>
    <source>
        <strain evidence="3 4">ML15P13</strain>
    </source>
</reference>
<protein>
    <submittedName>
        <fullName evidence="3">NUDIX hydrolase</fullName>
    </submittedName>
</protein>
<dbReference type="Proteomes" id="UP000533905">
    <property type="component" value="Unassembled WGS sequence"/>
</dbReference>
<name>A0A7Y2K3D9_9BURK</name>
<dbReference type="PRINTS" id="PR00502">
    <property type="entry name" value="NUDIXFAMILY"/>
</dbReference>
<evidence type="ECO:0000313" key="3">
    <source>
        <dbReference type="EMBL" id="NNG25877.1"/>
    </source>
</evidence>
<dbReference type="Gene3D" id="3.90.79.10">
    <property type="entry name" value="Nucleoside Triphosphate Pyrophosphohydrolase"/>
    <property type="match status" value="1"/>
</dbReference>
<evidence type="ECO:0000259" key="2">
    <source>
        <dbReference type="PROSITE" id="PS51462"/>
    </source>
</evidence>
<dbReference type="Pfam" id="PF00293">
    <property type="entry name" value="NUDIX"/>
    <property type="match status" value="1"/>
</dbReference>
<dbReference type="InterPro" id="IPR015797">
    <property type="entry name" value="NUDIX_hydrolase-like_dom_sf"/>
</dbReference>
<dbReference type="InterPro" id="IPR000086">
    <property type="entry name" value="NUDIX_hydrolase_dom"/>
</dbReference>
<sequence length="129" mass="14390">MFTVSIKGVFHTPSGEVGLLMNERDEWELPGGRIELGETTAECVVREISEELSLSVNAEALLDTYLFEVVPEKHVFIVTYGCSLNGPFNPRISDEHKRIGTFPPDRLPANLPQGYRSSIVAWCRQNATP</sequence>
<dbReference type="GO" id="GO:0016787">
    <property type="term" value="F:hydrolase activity"/>
    <property type="evidence" value="ECO:0007669"/>
    <property type="project" value="UniProtKB-KW"/>
</dbReference>
<feature type="domain" description="Nudix hydrolase" evidence="2">
    <location>
        <begin position="1"/>
        <end position="125"/>
    </location>
</feature>
<dbReference type="CDD" id="cd04699">
    <property type="entry name" value="NUDIX_MutT_Nudt1"/>
    <property type="match status" value="1"/>
</dbReference>
<dbReference type="AlphaFoldDB" id="A0A7Y2K3D9"/>
<keyword evidence="1 3" id="KW-0378">Hydrolase</keyword>
<evidence type="ECO:0000256" key="1">
    <source>
        <dbReference type="ARBA" id="ARBA00022801"/>
    </source>
</evidence>
<dbReference type="EMBL" id="JABAIV010000022">
    <property type="protein sequence ID" value="NNG25877.1"/>
    <property type="molecule type" value="Genomic_DNA"/>
</dbReference>
<organism evidence="3 4">
    <name type="scientific">Telluria aromaticivorans</name>
    <dbReference type="NCBI Taxonomy" id="2725995"/>
    <lineage>
        <taxon>Bacteria</taxon>
        <taxon>Pseudomonadati</taxon>
        <taxon>Pseudomonadota</taxon>
        <taxon>Betaproteobacteria</taxon>
        <taxon>Burkholderiales</taxon>
        <taxon>Oxalobacteraceae</taxon>
        <taxon>Telluria group</taxon>
        <taxon>Telluria</taxon>
    </lineage>
</organism>
<keyword evidence="4" id="KW-1185">Reference proteome</keyword>
<accession>A0A7Y2K3D9</accession>
<comment type="caution">
    <text evidence="3">The sequence shown here is derived from an EMBL/GenBank/DDBJ whole genome shotgun (WGS) entry which is preliminary data.</text>
</comment>
<evidence type="ECO:0000313" key="4">
    <source>
        <dbReference type="Proteomes" id="UP000533905"/>
    </source>
</evidence>
<dbReference type="PROSITE" id="PS51462">
    <property type="entry name" value="NUDIX"/>
    <property type="match status" value="1"/>
</dbReference>
<dbReference type="PANTHER" id="PTHR43736">
    <property type="entry name" value="ADP-RIBOSE PYROPHOSPHATASE"/>
    <property type="match status" value="1"/>
</dbReference>
<dbReference type="SUPFAM" id="SSF55811">
    <property type="entry name" value="Nudix"/>
    <property type="match status" value="1"/>
</dbReference>
<proteinExistence type="predicted"/>
<dbReference type="RefSeq" id="WP_171088664.1">
    <property type="nucleotide sequence ID" value="NZ_JABAIV010000022.1"/>
</dbReference>